<sequence length="106" mass="12552">MQLEIIELQSSTVLKCKYKEASEIIEFWKCLPEEDFPELHDVALKLVCRFGSTYICEKSFSRMTFIKNKYRTKLTNSHLKNLMLLSSTKLKPNYEEIISMKQIQHT</sequence>
<gene>
    <name evidence="2" type="ORF">MEUPH1_LOCUS14522</name>
</gene>
<dbReference type="SUPFAM" id="SSF53098">
    <property type="entry name" value="Ribonuclease H-like"/>
    <property type="match status" value="1"/>
</dbReference>
<dbReference type="Pfam" id="PF05699">
    <property type="entry name" value="Dimer_Tnp_hAT"/>
    <property type="match status" value="1"/>
</dbReference>
<name>A0AAV0WTZ1_9HEMI</name>
<organism evidence="2 3">
    <name type="scientific">Macrosiphum euphorbiae</name>
    <name type="common">potato aphid</name>
    <dbReference type="NCBI Taxonomy" id="13131"/>
    <lineage>
        <taxon>Eukaryota</taxon>
        <taxon>Metazoa</taxon>
        <taxon>Ecdysozoa</taxon>
        <taxon>Arthropoda</taxon>
        <taxon>Hexapoda</taxon>
        <taxon>Insecta</taxon>
        <taxon>Pterygota</taxon>
        <taxon>Neoptera</taxon>
        <taxon>Paraneoptera</taxon>
        <taxon>Hemiptera</taxon>
        <taxon>Sternorrhyncha</taxon>
        <taxon>Aphidomorpha</taxon>
        <taxon>Aphidoidea</taxon>
        <taxon>Aphididae</taxon>
        <taxon>Macrosiphini</taxon>
        <taxon>Macrosiphum</taxon>
    </lineage>
</organism>
<dbReference type="EMBL" id="CARXXK010000002">
    <property type="protein sequence ID" value="CAI6359076.1"/>
    <property type="molecule type" value="Genomic_DNA"/>
</dbReference>
<protein>
    <recommendedName>
        <fullName evidence="1">HAT C-terminal dimerisation domain-containing protein</fullName>
    </recommendedName>
</protein>
<dbReference type="GO" id="GO:0046983">
    <property type="term" value="F:protein dimerization activity"/>
    <property type="evidence" value="ECO:0007669"/>
    <property type="project" value="InterPro"/>
</dbReference>
<reference evidence="2 3" key="1">
    <citation type="submission" date="2023-01" db="EMBL/GenBank/DDBJ databases">
        <authorList>
            <person name="Whitehead M."/>
        </authorList>
    </citation>
    <scope>NUCLEOTIDE SEQUENCE [LARGE SCALE GENOMIC DNA]</scope>
</reference>
<evidence type="ECO:0000313" key="3">
    <source>
        <dbReference type="Proteomes" id="UP001160148"/>
    </source>
</evidence>
<dbReference type="Proteomes" id="UP001160148">
    <property type="component" value="Unassembled WGS sequence"/>
</dbReference>
<comment type="caution">
    <text evidence="2">The sequence shown here is derived from an EMBL/GenBank/DDBJ whole genome shotgun (WGS) entry which is preliminary data.</text>
</comment>
<dbReference type="PANTHER" id="PTHR45913:SF5">
    <property type="entry name" value="GENERAL TRANSCRIPTION FACTOR II-I REPEAT DOMAIN-CONTAINING PROTEIN 2A-LIKE PROTEIN"/>
    <property type="match status" value="1"/>
</dbReference>
<proteinExistence type="predicted"/>
<keyword evidence="3" id="KW-1185">Reference proteome</keyword>
<accession>A0AAV0WTZ1</accession>
<feature type="domain" description="HAT C-terminal dimerisation" evidence="1">
    <location>
        <begin position="12"/>
        <end position="85"/>
    </location>
</feature>
<dbReference type="PANTHER" id="PTHR45913">
    <property type="entry name" value="EPM2A-INTERACTING PROTEIN 1"/>
    <property type="match status" value="1"/>
</dbReference>
<evidence type="ECO:0000259" key="1">
    <source>
        <dbReference type="Pfam" id="PF05699"/>
    </source>
</evidence>
<dbReference type="InterPro" id="IPR012337">
    <property type="entry name" value="RNaseH-like_sf"/>
</dbReference>
<dbReference type="AlphaFoldDB" id="A0AAV0WTZ1"/>
<dbReference type="InterPro" id="IPR008906">
    <property type="entry name" value="HATC_C_dom"/>
</dbReference>
<evidence type="ECO:0000313" key="2">
    <source>
        <dbReference type="EMBL" id="CAI6359076.1"/>
    </source>
</evidence>